<dbReference type="OrthoDB" id="2985259at2759"/>
<proteinExistence type="predicted"/>
<name>A0A1J4KXS6_9EUKA</name>
<keyword evidence="2" id="KW-0067">ATP-binding</keyword>
<evidence type="ECO:0000313" key="5">
    <source>
        <dbReference type="Proteomes" id="UP000179807"/>
    </source>
</evidence>
<gene>
    <name evidence="4" type="primary">Phkg2</name>
    <name evidence="4" type="ORF">TRFO_42102</name>
</gene>
<dbReference type="EMBL" id="MLAK01000155">
    <property type="protein sequence ID" value="OHT16057.1"/>
    <property type="molecule type" value="Genomic_DNA"/>
</dbReference>
<reference evidence="4" key="1">
    <citation type="submission" date="2016-10" db="EMBL/GenBank/DDBJ databases">
        <authorList>
            <person name="Benchimol M."/>
            <person name="Almeida L.G."/>
            <person name="Vasconcelos A.T."/>
            <person name="Perreira-Neves A."/>
            <person name="Rosa I.A."/>
            <person name="Tasca T."/>
            <person name="Bogo M.R."/>
            <person name="de Souza W."/>
        </authorList>
    </citation>
    <scope>NUCLEOTIDE SEQUENCE [LARGE SCALE GENOMIC DNA]</scope>
    <source>
        <strain evidence="4">K</strain>
    </source>
</reference>
<sequence length="327" mass="37257">MDLASIPTMIRDYQVLGKIGTGRYGTAFRVFSHRYKCDFCLKVISANDQTTPQLTRFLFNKEAETLRKVGHINVIRLYDYFQEGDYFYIVTELCGDGTLANYLDENEKMDITMLKVTFRHILEAISFIHSLNICHRDIKPANIGFDSLKRPKILDWGYSTVVQEGQKLTTYCGSYPYVAPECVSRTPYDGKMCDIWALGVTLYVMALGQDPWTGKHQNEKMTQIVTGSYCIPPGDTLLSDLIRKMLRVQPEQRITASEALKHEFFRVGCQLLKPKSVSARAKMILPKYSSIMLQTSPEKCGNGSESSRNCMSCSRRRINGCISKTFF</sequence>
<dbReference type="SMART" id="SM00220">
    <property type="entry name" value="S_TKc"/>
    <property type="match status" value="1"/>
</dbReference>
<evidence type="ECO:0000313" key="4">
    <source>
        <dbReference type="EMBL" id="OHT16057.1"/>
    </source>
</evidence>
<dbReference type="FunFam" id="1.10.510.10:FF:000571">
    <property type="entry name" value="Maternal embryonic leucine zipper kinase"/>
    <property type="match status" value="1"/>
</dbReference>
<feature type="domain" description="Protein kinase" evidence="3">
    <location>
        <begin position="13"/>
        <end position="265"/>
    </location>
</feature>
<evidence type="ECO:0000256" key="1">
    <source>
        <dbReference type="ARBA" id="ARBA00022741"/>
    </source>
</evidence>
<dbReference type="GeneID" id="94848839"/>
<keyword evidence="4" id="KW-0808">Transferase</keyword>
<dbReference type="AlphaFoldDB" id="A0A1J4KXS6"/>
<accession>A0A1J4KXS6</accession>
<evidence type="ECO:0000259" key="3">
    <source>
        <dbReference type="PROSITE" id="PS50011"/>
    </source>
</evidence>
<organism evidence="4 5">
    <name type="scientific">Tritrichomonas foetus</name>
    <dbReference type="NCBI Taxonomy" id="1144522"/>
    <lineage>
        <taxon>Eukaryota</taxon>
        <taxon>Metamonada</taxon>
        <taxon>Parabasalia</taxon>
        <taxon>Tritrichomonadida</taxon>
        <taxon>Tritrichomonadidae</taxon>
        <taxon>Tritrichomonas</taxon>
    </lineage>
</organism>
<keyword evidence="5" id="KW-1185">Reference proteome</keyword>
<dbReference type="Gene3D" id="1.10.510.10">
    <property type="entry name" value="Transferase(Phosphotransferase) domain 1"/>
    <property type="match status" value="1"/>
</dbReference>
<dbReference type="Proteomes" id="UP000179807">
    <property type="component" value="Unassembled WGS sequence"/>
</dbReference>
<dbReference type="GO" id="GO:0005524">
    <property type="term" value="F:ATP binding"/>
    <property type="evidence" value="ECO:0007669"/>
    <property type="project" value="UniProtKB-KW"/>
</dbReference>
<dbReference type="GO" id="GO:0005737">
    <property type="term" value="C:cytoplasm"/>
    <property type="evidence" value="ECO:0007669"/>
    <property type="project" value="TreeGrafter"/>
</dbReference>
<evidence type="ECO:0000256" key="2">
    <source>
        <dbReference type="ARBA" id="ARBA00022840"/>
    </source>
</evidence>
<dbReference type="GO" id="GO:0004674">
    <property type="term" value="F:protein serine/threonine kinase activity"/>
    <property type="evidence" value="ECO:0007669"/>
    <property type="project" value="InterPro"/>
</dbReference>
<dbReference type="PANTHER" id="PTHR24348">
    <property type="entry name" value="SERINE/THREONINE-PROTEIN KINASE UNC-51-RELATED"/>
    <property type="match status" value="1"/>
</dbReference>
<dbReference type="Pfam" id="PF00069">
    <property type="entry name" value="Pkinase"/>
    <property type="match status" value="1"/>
</dbReference>
<dbReference type="InterPro" id="IPR011009">
    <property type="entry name" value="Kinase-like_dom_sf"/>
</dbReference>
<dbReference type="PANTHER" id="PTHR24348:SF70">
    <property type="entry name" value="PROTEIN KINASE DOMAIN CONTAINING PROTEIN"/>
    <property type="match status" value="1"/>
</dbReference>
<dbReference type="VEuPathDB" id="TrichDB:TRFO_42102"/>
<dbReference type="InterPro" id="IPR045269">
    <property type="entry name" value="Atg1-like"/>
</dbReference>
<dbReference type="InterPro" id="IPR000719">
    <property type="entry name" value="Prot_kinase_dom"/>
</dbReference>
<protein>
    <submittedName>
        <fullName evidence="4">Phosphorylase b kinase gamma catalytic chain, liver/testis isoform</fullName>
    </submittedName>
</protein>
<dbReference type="GO" id="GO:0010506">
    <property type="term" value="P:regulation of autophagy"/>
    <property type="evidence" value="ECO:0007669"/>
    <property type="project" value="InterPro"/>
</dbReference>
<comment type="caution">
    <text evidence="4">The sequence shown here is derived from an EMBL/GenBank/DDBJ whole genome shotgun (WGS) entry which is preliminary data.</text>
</comment>
<dbReference type="SUPFAM" id="SSF56112">
    <property type="entry name" value="Protein kinase-like (PK-like)"/>
    <property type="match status" value="1"/>
</dbReference>
<dbReference type="RefSeq" id="XP_068369193.1">
    <property type="nucleotide sequence ID" value="XM_068514135.1"/>
</dbReference>
<keyword evidence="4" id="KW-0418">Kinase</keyword>
<keyword evidence="1" id="KW-0547">Nucleotide-binding</keyword>
<dbReference type="PROSITE" id="PS50011">
    <property type="entry name" value="PROTEIN_KINASE_DOM"/>
    <property type="match status" value="1"/>
</dbReference>